<protein>
    <submittedName>
        <fullName evidence="6">Sugar ABC transporter ATP-binding protein</fullName>
    </submittedName>
</protein>
<accession>A0AAW7M1G0</accession>
<keyword evidence="2" id="KW-0677">Repeat</keyword>
<dbReference type="PANTHER" id="PTHR43790">
    <property type="entry name" value="CARBOHYDRATE TRANSPORT ATP-BINDING PROTEIN MG119-RELATED"/>
    <property type="match status" value="1"/>
</dbReference>
<dbReference type="PROSITE" id="PS00211">
    <property type="entry name" value="ABC_TRANSPORTER_1"/>
    <property type="match status" value="1"/>
</dbReference>
<keyword evidence="3" id="KW-0547">Nucleotide-binding</keyword>
<keyword evidence="7" id="KW-1185">Reference proteome</keyword>
<dbReference type="GO" id="GO:0016887">
    <property type="term" value="F:ATP hydrolysis activity"/>
    <property type="evidence" value="ECO:0007669"/>
    <property type="project" value="InterPro"/>
</dbReference>
<feature type="domain" description="ABC transporter" evidence="5">
    <location>
        <begin position="7"/>
        <end position="244"/>
    </location>
</feature>
<evidence type="ECO:0000256" key="2">
    <source>
        <dbReference type="ARBA" id="ARBA00022737"/>
    </source>
</evidence>
<evidence type="ECO:0000256" key="1">
    <source>
        <dbReference type="ARBA" id="ARBA00022448"/>
    </source>
</evidence>
<dbReference type="InterPro" id="IPR003593">
    <property type="entry name" value="AAA+_ATPase"/>
</dbReference>
<comment type="caution">
    <text evidence="6">The sequence shown here is derived from an EMBL/GenBank/DDBJ whole genome shotgun (WGS) entry which is preliminary data.</text>
</comment>
<dbReference type="AlphaFoldDB" id="A0AAW7M1G0"/>
<dbReference type="PANTHER" id="PTHR43790:SF9">
    <property type="entry name" value="GALACTOFURANOSE TRANSPORTER ATP-BINDING PROTEIN YTFR"/>
    <property type="match status" value="1"/>
</dbReference>
<dbReference type="CDD" id="cd03215">
    <property type="entry name" value="ABC_Carb_Monos_II"/>
    <property type="match status" value="1"/>
</dbReference>
<dbReference type="Gene3D" id="3.40.50.300">
    <property type="entry name" value="P-loop containing nucleotide triphosphate hydrolases"/>
    <property type="match status" value="2"/>
</dbReference>
<dbReference type="SMART" id="SM00382">
    <property type="entry name" value="AAA"/>
    <property type="match status" value="2"/>
</dbReference>
<keyword evidence="1" id="KW-0813">Transport</keyword>
<dbReference type="Proteomes" id="UP001172737">
    <property type="component" value="Unassembled WGS sequence"/>
</dbReference>
<dbReference type="InterPro" id="IPR017871">
    <property type="entry name" value="ABC_transporter-like_CS"/>
</dbReference>
<evidence type="ECO:0000256" key="3">
    <source>
        <dbReference type="ARBA" id="ARBA00022741"/>
    </source>
</evidence>
<keyword evidence="4 6" id="KW-0067">ATP-binding</keyword>
<gene>
    <name evidence="6" type="ORF">QQX10_01590</name>
</gene>
<evidence type="ECO:0000256" key="4">
    <source>
        <dbReference type="ARBA" id="ARBA00022840"/>
    </source>
</evidence>
<dbReference type="InterPro" id="IPR003439">
    <property type="entry name" value="ABC_transporter-like_ATP-bd"/>
</dbReference>
<sequence length="499" mass="53466">MTNDVVLTVTGMSKSFGVVRALKNVDFELRDGELHGLIGENGSGKSTLTSIVAGSQPADTGTMIFRGGPWSPATVNESLANGIGMVVQESGTVPGITIAENLFLGETGQFSTLGLVNRREMNARATAALEAIGVTDVNPATPAGACDFQTRKLVELARVMMYDPAVVVIDETTTALGQDGRDLLYKAMDDHKTRGAVIFISHDLDEIMSVCDRLTVLRDGDIICTFDKDEFDEGAIRAAMIGRSMEGHYYREDNKATANDEVMLSATGLNLGDKLRDVTIDVRSGEIVGVGGLSHCGMHELGKALFGAVVLDSGAVESRGVRISNERRAVRNALGYVSKDRDTESLSLSASIRDNIASAGLRLIGKGRAGLITSGAENAYVKTPMDQLEIKAPGAGTIVSTLSGGNKQKVVFGKWIACGTEVLILDCPTRGVDVGVKQAMYRLMTQLKDEGKAIVLISEEMTELMGMSDRLLIMKDGRVVREFERSADLNEMEIIECMI</sequence>
<dbReference type="EMBL" id="JAUHPX010000001">
    <property type="protein sequence ID" value="MDN4486852.1"/>
    <property type="molecule type" value="Genomic_DNA"/>
</dbReference>
<evidence type="ECO:0000259" key="5">
    <source>
        <dbReference type="PROSITE" id="PS50893"/>
    </source>
</evidence>
<dbReference type="RefSeq" id="WP_301144435.1">
    <property type="nucleotide sequence ID" value="NZ_JAUHPX010000001.1"/>
</dbReference>
<evidence type="ECO:0000313" key="7">
    <source>
        <dbReference type="Proteomes" id="UP001172737"/>
    </source>
</evidence>
<dbReference type="InterPro" id="IPR050107">
    <property type="entry name" value="ABC_carbohydrate_import_ATPase"/>
</dbReference>
<proteinExistence type="predicted"/>
<reference evidence="6" key="1">
    <citation type="submission" date="2023-06" db="EMBL/GenBank/DDBJ databases">
        <title>Sysu t00039.</title>
        <authorList>
            <person name="Gao L."/>
            <person name="Fang B.-Z."/>
            <person name="Li W.-J."/>
        </authorList>
    </citation>
    <scope>NUCLEOTIDE SEQUENCE</scope>
    <source>
        <strain evidence="6">SYSU T00039</strain>
    </source>
</reference>
<dbReference type="PROSITE" id="PS50893">
    <property type="entry name" value="ABC_TRANSPORTER_2"/>
    <property type="match status" value="2"/>
</dbReference>
<dbReference type="SUPFAM" id="SSF52540">
    <property type="entry name" value="P-loop containing nucleoside triphosphate hydrolases"/>
    <property type="match status" value="2"/>
</dbReference>
<feature type="domain" description="ABC transporter" evidence="5">
    <location>
        <begin position="257"/>
        <end position="499"/>
    </location>
</feature>
<dbReference type="InterPro" id="IPR027417">
    <property type="entry name" value="P-loop_NTPase"/>
</dbReference>
<organism evidence="6 7">
    <name type="scientific">Demequina lignilytica</name>
    <dbReference type="NCBI Taxonomy" id="3051663"/>
    <lineage>
        <taxon>Bacteria</taxon>
        <taxon>Bacillati</taxon>
        <taxon>Actinomycetota</taxon>
        <taxon>Actinomycetes</taxon>
        <taxon>Micrococcales</taxon>
        <taxon>Demequinaceae</taxon>
        <taxon>Demequina</taxon>
    </lineage>
</organism>
<dbReference type="GO" id="GO:0005524">
    <property type="term" value="F:ATP binding"/>
    <property type="evidence" value="ECO:0007669"/>
    <property type="project" value="UniProtKB-KW"/>
</dbReference>
<evidence type="ECO:0000313" key="6">
    <source>
        <dbReference type="EMBL" id="MDN4486852.1"/>
    </source>
</evidence>
<name>A0AAW7M1G0_9MICO</name>
<dbReference type="Pfam" id="PF00005">
    <property type="entry name" value="ABC_tran"/>
    <property type="match status" value="2"/>
</dbReference>
<dbReference type="CDD" id="cd03216">
    <property type="entry name" value="ABC_Carb_Monos_I"/>
    <property type="match status" value="1"/>
</dbReference>